<dbReference type="EMBL" id="CP004387">
    <property type="protein sequence ID" value="AJD49401.1"/>
    <property type="molecule type" value="Genomic_DNA"/>
</dbReference>
<dbReference type="HOGENOM" id="CLU_049702_0_0_6"/>
<keyword evidence="4" id="KW-1185">Reference proteome</keyword>
<dbReference type="InterPro" id="IPR006698">
    <property type="entry name" value="UPF0229"/>
</dbReference>
<evidence type="ECO:0000256" key="1">
    <source>
        <dbReference type="HAMAP-Rule" id="MF_01232"/>
    </source>
</evidence>
<dbReference type="PANTHER" id="PTHR30510">
    <property type="entry name" value="UPF0229 PROTEIN YEAH"/>
    <property type="match status" value="1"/>
</dbReference>
<dbReference type="AlphaFoldDB" id="A0A0B4XQB6"/>
<dbReference type="NCBIfam" id="NF003708">
    <property type="entry name" value="PRK05325.1-3"/>
    <property type="match status" value="1"/>
</dbReference>
<name>A0A0B4XQB6_9GAMM</name>
<evidence type="ECO:0000256" key="2">
    <source>
        <dbReference type="SAM" id="MobiDB-lite"/>
    </source>
</evidence>
<dbReference type="OrthoDB" id="9788289at2"/>
<dbReference type="KEGG" id="apac:S7S_14945"/>
<evidence type="ECO:0000313" key="4">
    <source>
        <dbReference type="Proteomes" id="UP000006764"/>
    </source>
</evidence>
<comment type="similarity">
    <text evidence="1">Belongs to the UPF0229 family.</text>
</comment>
<dbReference type="Pfam" id="PF04285">
    <property type="entry name" value="DUF444"/>
    <property type="match status" value="1"/>
</dbReference>
<evidence type="ECO:0000313" key="3">
    <source>
        <dbReference type="EMBL" id="AJD49401.1"/>
    </source>
</evidence>
<feature type="region of interest" description="Disordered" evidence="2">
    <location>
        <begin position="57"/>
        <end position="109"/>
    </location>
</feature>
<dbReference type="RefSeq" id="WP_008733673.1">
    <property type="nucleotide sequence ID" value="NZ_CP004387.1"/>
</dbReference>
<dbReference type="STRING" id="391936.S7S_14945"/>
<proteinExistence type="inferred from homology"/>
<dbReference type="HAMAP" id="MF_01232">
    <property type="entry name" value="UPF0229"/>
    <property type="match status" value="1"/>
</dbReference>
<reference evidence="3 4" key="1">
    <citation type="journal article" date="2012" name="J. Bacteriol.">
        <title>Genome sequence of an alkane-degrading bacterium, Alcanivorax pacificus type strain W11-5, isolated from deep sea sediment.</title>
        <authorList>
            <person name="Lai Q."/>
            <person name="Shao Z."/>
        </authorList>
    </citation>
    <scope>NUCLEOTIDE SEQUENCE [LARGE SCALE GENOMIC DNA]</scope>
    <source>
        <strain evidence="3 4">W11-5</strain>
    </source>
</reference>
<sequence>MSFIVDRRLNGRHKSTINRQRFLKRYREHIREAVNDAVNQRSIRDMERGERIVIPRKDLSEPQFHHGPGGRRSVVHPGNREFQQGDTIARPPGGGAGDGGQASNQGEGLDDFAFELDPREFLNFLFEGLALPNLIKRQLQGESSYRAVHGGIVSEGNPSKINIVRSMRQASMRRRALGAASRRQLGELKAEQAALLEQEQSPERQARLAELAELIARREGRVGRIPFLDTVDLRYNHTVRQPVPVSRAVMFCIMDVSGSMNQEMKELAKRFFLLLFLFLQRNYTHTEIVFIRHHTSAKEVDEQEFFYSRETGGTIVSSALKLTSEIIRERYPEDEWNIYTAQASDGDNWNDDSPTCVRILREELLPKMQYFAYVEIMPRRHQALWDSYMQVHLQHPNAFALQQIDGPEDIYPVFRELFRQRMEEHTP</sequence>
<dbReference type="Proteomes" id="UP000006764">
    <property type="component" value="Chromosome"/>
</dbReference>
<protein>
    <recommendedName>
        <fullName evidence="1">UPF0229 protein S7S_14945</fullName>
    </recommendedName>
</protein>
<accession>A0A0B4XQB6</accession>
<gene>
    <name evidence="3" type="ORF">S7S_14945</name>
</gene>
<organism evidence="3 4">
    <name type="scientific">Isoalcanivorax pacificus W11-5</name>
    <dbReference type="NCBI Taxonomy" id="391936"/>
    <lineage>
        <taxon>Bacteria</taxon>
        <taxon>Pseudomonadati</taxon>
        <taxon>Pseudomonadota</taxon>
        <taxon>Gammaproteobacteria</taxon>
        <taxon>Oceanospirillales</taxon>
        <taxon>Alcanivoracaceae</taxon>
        <taxon>Isoalcanivorax</taxon>
    </lineage>
</organism>
<dbReference type="NCBIfam" id="NF003707">
    <property type="entry name" value="PRK05325.1-2"/>
    <property type="match status" value="1"/>
</dbReference>
<dbReference type="PANTHER" id="PTHR30510:SF2">
    <property type="entry name" value="UPF0229 PROTEIN YEAH"/>
    <property type="match status" value="1"/>
</dbReference>